<reference evidence="3" key="1">
    <citation type="submission" date="2022-11" db="UniProtKB">
        <authorList>
            <consortium name="WormBaseParasite"/>
        </authorList>
    </citation>
    <scope>IDENTIFICATION</scope>
</reference>
<dbReference type="AlphaFoldDB" id="A0A915K313"/>
<dbReference type="Proteomes" id="UP000887565">
    <property type="component" value="Unplaced"/>
</dbReference>
<name>A0A915K313_ROMCU</name>
<evidence type="ECO:0000256" key="1">
    <source>
        <dbReference type="SAM" id="Phobius"/>
    </source>
</evidence>
<feature type="transmembrane region" description="Helical" evidence="1">
    <location>
        <begin position="115"/>
        <end position="140"/>
    </location>
</feature>
<organism evidence="2 3">
    <name type="scientific">Romanomermis culicivorax</name>
    <name type="common">Nematode worm</name>
    <dbReference type="NCBI Taxonomy" id="13658"/>
    <lineage>
        <taxon>Eukaryota</taxon>
        <taxon>Metazoa</taxon>
        <taxon>Ecdysozoa</taxon>
        <taxon>Nematoda</taxon>
        <taxon>Enoplea</taxon>
        <taxon>Dorylaimia</taxon>
        <taxon>Mermithida</taxon>
        <taxon>Mermithoidea</taxon>
        <taxon>Mermithidae</taxon>
        <taxon>Romanomermis</taxon>
    </lineage>
</organism>
<evidence type="ECO:0000313" key="2">
    <source>
        <dbReference type="Proteomes" id="UP000887565"/>
    </source>
</evidence>
<sequence>SRPLFSSTKTRHRIGVFIEKRNNLFIRVSIRIPRMLYAKKASLVFLFHLLGNVCAKETQCGGRYYTSNDINDVKAYSKVYTCPLGNDRINTDCCDPPTYNCCQPPKSALDIENGLGIVIAVSVIILLLIGTFTMTICCCWEKCPLYMACRKEAKLDYIATMDDAEVLHMPGENTAELKTYDPNKFTTA</sequence>
<protein>
    <submittedName>
        <fullName evidence="3">Uncharacterized protein</fullName>
    </submittedName>
</protein>
<keyword evidence="1" id="KW-0812">Transmembrane</keyword>
<evidence type="ECO:0000313" key="3">
    <source>
        <dbReference type="WBParaSite" id="nRc.2.0.1.t32597-RA"/>
    </source>
</evidence>
<dbReference type="WBParaSite" id="nRc.2.0.1.t32597-RA">
    <property type="protein sequence ID" value="nRc.2.0.1.t32597-RA"/>
    <property type="gene ID" value="nRc.2.0.1.g32597"/>
</dbReference>
<keyword evidence="1" id="KW-0472">Membrane</keyword>
<dbReference type="OMA" id="CCCWEKC"/>
<accession>A0A915K313</accession>
<keyword evidence="1" id="KW-1133">Transmembrane helix</keyword>
<keyword evidence="2" id="KW-1185">Reference proteome</keyword>
<proteinExistence type="predicted"/>